<feature type="transmembrane region" description="Helical" evidence="1">
    <location>
        <begin position="104"/>
        <end position="125"/>
    </location>
</feature>
<evidence type="ECO:0000313" key="5">
    <source>
        <dbReference type="Proteomes" id="UP000028545"/>
    </source>
</evidence>
<evidence type="ECO:0000259" key="3">
    <source>
        <dbReference type="Pfam" id="PF04982"/>
    </source>
</evidence>
<keyword evidence="5" id="KW-1185">Reference proteome</keyword>
<feature type="transmembrane region" description="Helical" evidence="1">
    <location>
        <begin position="26"/>
        <end position="43"/>
    </location>
</feature>
<gene>
    <name evidence="4" type="ORF">SAPIO_CDS3751</name>
</gene>
<accession>A0A084G9L6</accession>
<evidence type="ECO:0000256" key="1">
    <source>
        <dbReference type="SAM" id="Phobius"/>
    </source>
</evidence>
<evidence type="ECO:0000313" key="4">
    <source>
        <dbReference type="EMBL" id="KEZ44028.1"/>
    </source>
</evidence>
<feature type="domain" description="HPP transmembrane region" evidence="3">
    <location>
        <begin position="2"/>
        <end position="134"/>
    </location>
</feature>
<sequence>MTSFGASAVLLLAAIESPLAQPRNFILGHFVSALIGTAITRLWTMNPQYQGFLDNTSFHGNTFVNGALCMATAALGQLAIGAVHPPAGAIGLNAAVQVEIVALSWLYLPTVLASSLIMLGWTLIINNLGRRRYPLYWWAPGQTFVSAKKIERRRTLLRALREAEAGLSVAEGGVFERENGAPANGEAE</sequence>
<dbReference type="InterPro" id="IPR058581">
    <property type="entry name" value="TM_HPP"/>
</dbReference>
<protein>
    <recommendedName>
        <fullName evidence="3">HPP transmembrane region domain-containing protein</fullName>
    </recommendedName>
</protein>
<dbReference type="HOGENOM" id="CLU_1530184_0_0_1"/>
<keyword evidence="1" id="KW-0472">Membrane</keyword>
<dbReference type="Pfam" id="PF04982">
    <property type="entry name" value="TM_HPP"/>
    <property type="match status" value="1"/>
</dbReference>
<name>A0A084G9L6_PSEDA</name>
<dbReference type="OrthoDB" id="4880299at2759"/>
<keyword evidence="1" id="KW-0812">Transmembrane</keyword>
<dbReference type="OMA" id="WRLSWYF"/>
<dbReference type="GeneID" id="27722823"/>
<comment type="caution">
    <text evidence="4">The sequence shown here is derived from an EMBL/GenBank/DDBJ whole genome shotgun (WGS) entry which is preliminary data.</text>
</comment>
<dbReference type="KEGG" id="sapo:SAPIO_CDS3751"/>
<feature type="signal peptide" evidence="2">
    <location>
        <begin position="1"/>
        <end position="20"/>
    </location>
</feature>
<proteinExistence type="predicted"/>
<feature type="transmembrane region" description="Helical" evidence="1">
    <location>
        <begin position="63"/>
        <end position="84"/>
    </location>
</feature>
<dbReference type="Proteomes" id="UP000028545">
    <property type="component" value="Unassembled WGS sequence"/>
</dbReference>
<evidence type="ECO:0000256" key="2">
    <source>
        <dbReference type="SAM" id="SignalP"/>
    </source>
</evidence>
<dbReference type="PANTHER" id="PTHR33741:SF5">
    <property type="entry name" value="TRANSMEMBRANE PROTEIN DDB_G0269096-RELATED"/>
    <property type="match status" value="1"/>
</dbReference>
<dbReference type="PANTHER" id="PTHR33741">
    <property type="entry name" value="TRANSMEMBRANE PROTEIN DDB_G0269096-RELATED"/>
    <property type="match status" value="1"/>
</dbReference>
<keyword evidence="1" id="KW-1133">Transmembrane helix</keyword>
<dbReference type="RefSeq" id="XP_016643827.1">
    <property type="nucleotide sequence ID" value="XM_016786484.1"/>
</dbReference>
<feature type="chain" id="PRO_5001775609" description="HPP transmembrane region domain-containing protein" evidence="2">
    <location>
        <begin position="21"/>
        <end position="188"/>
    </location>
</feature>
<dbReference type="VEuPathDB" id="FungiDB:SAPIO_CDS3751"/>
<organism evidence="4 5">
    <name type="scientific">Pseudallescheria apiosperma</name>
    <name type="common">Scedosporium apiospermum</name>
    <dbReference type="NCBI Taxonomy" id="563466"/>
    <lineage>
        <taxon>Eukaryota</taxon>
        <taxon>Fungi</taxon>
        <taxon>Dikarya</taxon>
        <taxon>Ascomycota</taxon>
        <taxon>Pezizomycotina</taxon>
        <taxon>Sordariomycetes</taxon>
        <taxon>Hypocreomycetidae</taxon>
        <taxon>Microascales</taxon>
        <taxon>Microascaceae</taxon>
        <taxon>Scedosporium</taxon>
    </lineage>
</organism>
<keyword evidence="2" id="KW-0732">Signal</keyword>
<dbReference type="EMBL" id="JOWA01000089">
    <property type="protein sequence ID" value="KEZ44028.1"/>
    <property type="molecule type" value="Genomic_DNA"/>
</dbReference>
<reference evidence="4 5" key="1">
    <citation type="journal article" date="2014" name="Genome Announc.">
        <title>Draft genome sequence of the pathogenic fungus Scedosporium apiospermum.</title>
        <authorList>
            <person name="Vandeputte P."/>
            <person name="Ghamrawi S."/>
            <person name="Rechenmann M."/>
            <person name="Iltis A."/>
            <person name="Giraud S."/>
            <person name="Fleury M."/>
            <person name="Thornton C."/>
            <person name="Delhaes L."/>
            <person name="Meyer W."/>
            <person name="Papon N."/>
            <person name="Bouchara J.P."/>
        </authorList>
    </citation>
    <scope>NUCLEOTIDE SEQUENCE [LARGE SCALE GENOMIC DNA]</scope>
    <source>
        <strain evidence="4 5">IHEM 14462</strain>
    </source>
</reference>
<dbReference type="AlphaFoldDB" id="A0A084G9L6"/>
<dbReference type="InterPro" id="IPR007065">
    <property type="entry name" value="HPP"/>
</dbReference>